<name>A0A0A6Z927_9MYRT</name>
<gene>
    <name evidence="1" type="primary">AP2</name>
</gene>
<organism evidence="1">
    <name type="scientific">Sonneratia caseolaris</name>
    <dbReference type="NCBI Taxonomy" id="122814"/>
    <lineage>
        <taxon>Eukaryota</taxon>
        <taxon>Viridiplantae</taxon>
        <taxon>Streptophyta</taxon>
        <taxon>Embryophyta</taxon>
        <taxon>Tracheophyta</taxon>
        <taxon>Spermatophyta</taxon>
        <taxon>Magnoliopsida</taxon>
        <taxon>eudicotyledons</taxon>
        <taxon>Gunneridae</taxon>
        <taxon>Pentapetalae</taxon>
        <taxon>rosids</taxon>
        <taxon>malvids</taxon>
        <taxon>Myrtales</taxon>
        <taxon>Lythraceae</taxon>
        <taxon>Sonneratia</taxon>
    </lineage>
</organism>
<dbReference type="PANTHER" id="PTHR32467:SF118">
    <property type="entry name" value="ETHYLENE-RESPONSIVE TRANSCRIPTION FACTOR RAP2-7"/>
    <property type="match status" value="1"/>
</dbReference>
<reference evidence="1" key="1">
    <citation type="submission" date="2012-02" db="EMBL/GenBank/DDBJ databases">
        <title>Exploring the speciation and salt adaptation of Sonneratia, a typical mangrove genus, through large scale detection of positive selection using Illumina platform.</title>
        <authorList>
            <person name="Chen S."/>
            <person name="Zhou R."/>
            <person name="Shi S."/>
        </authorList>
    </citation>
    <scope>NUCLEOTIDE SEQUENCE</scope>
</reference>
<feature type="non-terminal residue" evidence="1">
    <location>
        <position position="200"/>
    </location>
</feature>
<dbReference type="EMBL" id="JQ639100">
    <property type="protein sequence ID" value="AFU90946.1"/>
    <property type="molecule type" value="Genomic_DNA"/>
</dbReference>
<dbReference type="PANTHER" id="PTHR32467">
    <property type="entry name" value="AP2-LIKE ETHYLENE-RESPONSIVE TRANSCRIPTION FACTOR"/>
    <property type="match status" value="1"/>
</dbReference>
<evidence type="ECO:0000313" key="1">
    <source>
        <dbReference type="EMBL" id="AFU90946.1"/>
    </source>
</evidence>
<protein>
    <submittedName>
        <fullName evidence="1">Apetala 2</fullName>
    </submittedName>
</protein>
<feature type="non-terminal residue" evidence="1">
    <location>
        <position position="1"/>
    </location>
</feature>
<accession>A0A0A6Z927</accession>
<sequence>AYDRAAIKFRGVDADINFSTSDYEEDMKQMGNLTKEEFVHILRRQSTSFSRGNRALGLQKCGRWDARMCQFLGKKVHDSVVMQYNNQESLASFEHSGCEGDVVLGAFGEGGGSYDLDLNLGMAPPSGDSKRIKVAGHYRFEAPRGELLMVDSSHVSAPNKRPPVWPSMYPSLLSSSEATAMEKRRVEAPTCLNIGWQIPS</sequence>
<proteinExistence type="predicted"/>
<dbReference type="AlphaFoldDB" id="A0A0A6Z927"/>